<feature type="chain" id="PRO_5047316677" evidence="1">
    <location>
        <begin position="37"/>
        <end position="295"/>
    </location>
</feature>
<keyword evidence="3" id="KW-1185">Reference proteome</keyword>
<feature type="signal peptide" evidence="1">
    <location>
        <begin position="1"/>
        <end position="36"/>
    </location>
</feature>
<organism evidence="2 3">
    <name type="scientific">Agromyces humatus</name>
    <dbReference type="NCBI Taxonomy" id="279573"/>
    <lineage>
        <taxon>Bacteria</taxon>
        <taxon>Bacillati</taxon>
        <taxon>Actinomycetota</taxon>
        <taxon>Actinomycetes</taxon>
        <taxon>Micrococcales</taxon>
        <taxon>Microbacteriaceae</taxon>
        <taxon>Agromyces</taxon>
    </lineage>
</organism>
<reference evidence="2 3" key="1">
    <citation type="journal article" date="2019" name="Int. J. Syst. Evol. Microbiol.">
        <title>The Global Catalogue of Microorganisms (GCM) 10K type strain sequencing project: providing services to taxonomists for standard genome sequencing and annotation.</title>
        <authorList>
            <consortium name="The Broad Institute Genomics Platform"/>
            <consortium name="The Broad Institute Genome Sequencing Center for Infectious Disease"/>
            <person name="Wu L."/>
            <person name="Ma J."/>
        </authorList>
    </citation>
    <scope>NUCLEOTIDE SEQUENCE [LARGE SCALE GENOMIC DNA]</scope>
    <source>
        <strain evidence="2 3">JCM 14319</strain>
    </source>
</reference>
<accession>A0ABN2KV42</accession>
<proteinExistence type="predicted"/>
<keyword evidence="1" id="KW-0732">Signal</keyword>
<evidence type="ECO:0000256" key="1">
    <source>
        <dbReference type="SAM" id="SignalP"/>
    </source>
</evidence>
<dbReference type="Proteomes" id="UP001500506">
    <property type="component" value="Unassembled WGS sequence"/>
</dbReference>
<gene>
    <name evidence="2" type="ORF">GCM10009747_25250</name>
</gene>
<dbReference type="PROSITE" id="PS51257">
    <property type="entry name" value="PROKAR_LIPOPROTEIN"/>
    <property type="match status" value="1"/>
</dbReference>
<dbReference type="RefSeq" id="WP_232498812.1">
    <property type="nucleotide sequence ID" value="NZ_BAAANH010000005.1"/>
</dbReference>
<evidence type="ECO:0000313" key="3">
    <source>
        <dbReference type="Proteomes" id="UP001500506"/>
    </source>
</evidence>
<sequence length="295" mass="30433">MTPTPRARLISRLTVGSVIAVVAVGLAGCATPSAPAAVPDGITAELRQGRFDVEARQLVVHVENGSPSPVAIDGLVVTAPVFVAPLEHDEPFKLSVGQGIDIRIDLPDPQCGSGEDEPLVDLRGGSGDEAFDGSVAPTDPFGTLERIGATDCLTASVDAVAAITLPEHLRTTGDGAAQRAWIDVVITPEPTGDASFVVDVVHGTTLLGAEDGPEWPLGLEVAAGGEPITVPLAVRPARCDAHAIADDKRGTILPFEITTGDGLTGRIDRSSDDALQADLYDYVTERCGLGTAPVE</sequence>
<dbReference type="EMBL" id="BAAANH010000005">
    <property type="protein sequence ID" value="GAA1764403.1"/>
    <property type="molecule type" value="Genomic_DNA"/>
</dbReference>
<name>A0ABN2KV42_9MICO</name>
<protein>
    <submittedName>
        <fullName evidence="2">Uncharacterized protein</fullName>
    </submittedName>
</protein>
<comment type="caution">
    <text evidence="2">The sequence shown here is derived from an EMBL/GenBank/DDBJ whole genome shotgun (WGS) entry which is preliminary data.</text>
</comment>
<evidence type="ECO:0000313" key="2">
    <source>
        <dbReference type="EMBL" id="GAA1764403.1"/>
    </source>
</evidence>